<keyword evidence="5" id="KW-0675">Receptor</keyword>
<dbReference type="Gene3D" id="2.10.50.10">
    <property type="entry name" value="Tumor Necrosis Factor Receptor, subunit A, domain 2"/>
    <property type="match status" value="1"/>
</dbReference>
<dbReference type="PANTHER" id="PTHR24060">
    <property type="entry name" value="METABOTROPIC GLUTAMATE RECEPTOR"/>
    <property type="match status" value="1"/>
</dbReference>
<keyword evidence="4 8" id="KW-0472">Membrane</keyword>
<dbReference type="InterPro" id="IPR009030">
    <property type="entry name" value="Growth_fac_rcpt_cys_sf"/>
</dbReference>
<feature type="transmembrane region" description="Helical" evidence="8">
    <location>
        <begin position="581"/>
        <end position="599"/>
    </location>
</feature>
<dbReference type="EMBL" id="JBBJCI010000079">
    <property type="protein sequence ID" value="KAK7249402.1"/>
    <property type="molecule type" value="Genomic_DNA"/>
</dbReference>
<dbReference type="InterPro" id="IPR000337">
    <property type="entry name" value="GPCR_3"/>
</dbReference>
<evidence type="ECO:0000259" key="9">
    <source>
        <dbReference type="Pfam" id="PF01094"/>
    </source>
</evidence>
<dbReference type="InterPro" id="IPR001828">
    <property type="entry name" value="ANF_lig-bd_rcpt"/>
</dbReference>
<protein>
    <recommendedName>
        <fullName evidence="9">Receptor ligand binding region domain-containing protein</fullName>
    </recommendedName>
</protein>
<name>A0ABR1G7W5_AURAN</name>
<keyword evidence="6" id="KW-0325">Glycoprotein</keyword>
<dbReference type="SMART" id="SM01411">
    <property type="entry name" value="Ephrin_rec_like"/>
    <property type="match status" value="2"/>
</dbReference>
<comment type="caution">
    <text evidence="10">The sequence shown here is derived from an EMBL/GenBank/DDBJ whole genome shotgun (WGS) entry which is preliminary data.</text>
</comment>
<dbReference type="Proteomes" id="UP001363151">
    <property type="component" value="Unassembled WGS sequence"/>
</dbReference>
<feature type="transmembrane region" description="Helical" evidence="8">
    <location>
        <begin position="803"/>
        <end position="827"/>
    </location>
</feature>
<feature type="region of interest" description="Disordered" evidence="7">
    <location>
        <begin position="927"/>
        <end position="950"/>
    </location>
</feature>
<reference evidence="10 11" key="1">
    <citation type="submission" date="2024-03" db="EMBL/GenBank/DDBJ databases">
        <title>Aureococcus anophagefferens CCMP1851 and Kratosvirus quantuckense: Draft genome of a second virus-susceptible host strain in the model system.</title>
        <authorList>
            <person name="Chase E."/>
            <person name="Truchon A.R."/>
            <person name="Schepens W."/>
            <person name="Wilhelm S.W."/>
        </authorList>
    </citation>
    <scope>NUCLEOTIDE SEQUENCE [LARGE SCALE GENOMIC DNA]</scope>
    <source>
        <strain evidence="10 11">CCMP1851</strain>
    </source>
</reference>
<feature type="non-terminal residue" evidence="10">
    <location>
        <position position="1636"/>
    </location>
</feature>
<evidence type="ECO:0000313" key="10">
    <source>
        <dbReference type="EMBL" id="KAK7249402.1"/>
    </source>
</evidence>
<evidence type="ECO:0000256" key="1">
    <source>
        <dbReference type="ARBA" id="ARBA00004141"/>
    </source>
</evidence>
<evidence type="ECO:0000256" key="5">
    <source>
        <dbReference type="ARBA" id="ARBA00023170"/>
    </source>
</evidence>
<evidence type="ECO:0000256" key="7">
    <source>
        <dbReference type="SAM" id="MobiDB-lite"/>
    </source>
</evidence>
<dbReference type="InterPro" id="IPR050726">
    <property type="entry name" value="mGluR"/>
</dbReference>
<comment type="subcellular location">
    <subcellularLocation>
        <location evidence="1">Membrane</location>
        <topology evidence="1">Multi-pass membrane protein</topology>
    </subcellularLocation>
</comment>
<evidence type="ECO:0000256" key="3">
    <source>
        <dbReference type="ARBA" id="ARBA00022989"/>
    </source>
</evidence>
<dbReference type="PRINTS" id="PR00248">
    <property type="entry name" value="GPCRMGR"/>
</dbReference>
<organism evidence="10 11">
    <name type="scientific">Aureococcus anophagefferens</name>
    <name type="common">Harmful bloom alga</name>
    <dbReference type="NCBI Taxonomy" id="44056"/>
    <lineage>
        <taxon>Eukaryota</taxon>
        <taxon>Sar</taxon>
        <taxon>Stramenopiles</taxon>
        <taxon>Ochrophyta</taxon>
        <taxon>Pelagophyceae</taxon>
        <taxon>Pelagomonadales</taxon>
        <taxon>Pelagomonadaceae</taxon>
        <taxon>Aureococcus</taxon>
    </lineage>
</organism>
<evidence type="ECO:0000256" key="6">
    <source>
        <dbReference type="ARBA" id="ARBA00023180"/>
    </source>
</evidence>
<proteinExistence type="predicted"/>
<feature type="transmembrane region" description="Helical" evidence="8">
    <location>
        <begin position="755"/>
        <end position="777"/>
    </location>
</feature>
<evidence type="ECO:0000256" key="4">
    <source>
        <dbReference type="ARBA" id="ARBA00023136"/>
    </source>
</evidence>
<keyword evidence="2 8" id="KW-0812">Transmembrane</keyword>
<dbReference type="Pfam" id="PF01094">
    <property type="entry name" value="ANF_receptor"/>
    <property type="match status" value="1"/>
</dbReference>
<dbReference type="InterPro" id="IPR028082">
    <property type="entry name" value="Peripla_BP_I"/>
</dbReference>
<dbReference type="CDD" id="cd00185">
    <property type="entry name" value="TNFRSF"/>
    <property type="match status" value="1"/>
</dbReference>
<feature type="domain" description="Receptor ligand binding region" evidence="9">
    <location>
        <begin position="1"/>
        <end position="264"/>
    </location>
</feature>
<feature type="transmembrane region" description="Helical" evidence="8">
    <location>
        <begin position="839"/>
        <end position="855"/>
    </location>
</feature>
<dbReference type="SUPFAM" id="SSF57184">
    <property type="entry name" value="Growth factor receptor domain"/>
    <property type="match status" value="1"/>
</dbReference>
<dbReference type="SUPFAM" id="SSF53822">
    <property type="entry name" value="Periplasmic binding protein-like I"/>
    <property type="match status" value="1"/>
</dbReference>
<evidence type="ECO:0000256" key="8">
    <source>
        <dbReference type="SAM" id="Phobius"/>
    </source>
</evidence>
<keyword evidence="3 8" id="KW-1133">Transmembrane helix</keyword>
<keyword evidence="11" id="KW-1185">Reference proteome</keyword>
<feature type="compositionally biased region" description="Low complexity" evidence="7">
    <location>
        <begin position="927"/>
        <end position="946"/>
    </location>
</feature>
<sequence length="1636" mass="179419">MISYKATSSDLDDKETYAYFMRTIPSDAYAAEATESAVAHFGWTSVGILHSRDAYGNAYAEGLVSAWQGTDVETTSVGFSSGASSVGAGADDGSIAAALDVLRRAGRRVIVLVCSDDDFVTLFPLATRLNMTGPDYAWIFSDSIEAETIEGFDDPDVVDGLVGAGKIFAAAYIPGDPVAEAIKDVYRSQNEPFYNKRLKMTGQLLEDGFFGFGISLDHAIFAFDAVGALGIAACDARATDGPGLLEALYDVDARGASGRILFDATTGSRDLRGSRFVIENVVYGDSSNSSATLVHVGHWLGMEGEADGADDGARGRRLEEADKSFRFEDVDGAQRFRRDARRRLEADAWHFHRDFVFNGGSTTPPADSAEPPSCGAGRYLSQGECVACPRGTFQVIPRNVGGQETCLECDGTSYAAATGQGECDACGDNALVAGGKPGSTSRSSCVCKFGFYADSWPVDECRECPDDAHCAGGLTAPYPSPGFWMVPDPTRVKGEKLETYRCQLGYQCLGGAEPVACVGGYDELHDGLCVDADGQPKQLEKAQKWCTRGFDVESPMCADEVSGYFYIDVLPIKCPAGLNHAAFTILCWVVLLAFFIFINDIIRPRYPVLDVALMTYQDIGIITGFWFKWPFSLKWPFLIFTIALFDVDIMSPTCWFEDWNSSHEFGLMLGLPFVYGFVRLLKYLVSRKSEEGSEEAWDRCVGSALSFLIGSQASQVKYCLSVMSCRTVQSHGSVRVEAPDEACDTDAVDTLRIIAAFYFVIVVVGGTACLLVYLALVRARNRMHDPRVLAKFGFLYTSFRHDALYWGQALAATVVLIVTCASEAMVWPNLGTKMNRCEVLGSCLTVVVLVIGLVFTDDENSKLRPQYVAFFYLFQALYLAYAVVATTQDSVDVGKRNAVQSLVVGKYDKWERKARSRESADFSSSSLKCRSTSASSGVSSSLSGDSSSDKLRSFMSRAKSFRRKFQQSRVVEGDFESVHDLEVLNTVKGSALQRYAARNLLKGGSFEAIKDLCAVDRVIRAAVADDSHTNNYSNSYTAKFYREIQTALPFLTDVILECSRQEKLMFALVFGMLESEGRLREGLRVESVTKSFVKIDRSSVLYVALHSSWADHRQLRRFCSVLLTSSPSMLERYEALQREKAIVVIQRRWKRSRVTKRVKALFAGARKYTHQSRITDSVTPDTMPQVPVLDLDVAFREWRAEWLLNNAMGASASVDQVQIICSNVERAVPRTPRGSRDVKHCDRDELTDVISRAEQDVKAFYDAAWAACAADCLLVATAALQADFSPEEPPRCALPQGATVEALVALASERAEAMHAALEQPVKESGGAYFRGPRKGTLRIKDKAKDDYDGDVTRVVDVERATGVYGTANDFNAAISKLRAAARGEELRILRCKNNLSGGTSGYRDVKLNVDVDGFVGELQLTFQSIKEIKDSGAHQVYEVHRVLAAETVDDVALARALDSPDLESEQMLTLSRADGGSIMDACCGSVALLEAALAKALPPGCCVANVYLWRGCARVRLGIDDVAAMAALRDEILLGSGFEEKLNEALPRWRRPATDEELSDLGYEARSYGDGRLFYLHVATNEAQFERPLVAGDVVPLRCDRGAFLECYASSMMRFTKLTRHQREKLGDVRAAQYA</sequence>
<gene>
    <name evidence="10" type="ORF">SO694_00048244</name>
</gene>
<accession>A0ABR1G7W5</accession>
<evidence type="ECO:0000313" key="11">
    <source>
        <dbReference type="Proteomes" id="UP001363151"/>
    </source>
</evidence>
<dbReference type="Gene3D" id="3.40.50.2300">
    <property type="match status" value="2"/>
</dbReference>
<feature type="transmembrane region" description="Helical" evidence="8">
    <location>
        <begin position="665"/>
        <end position="685"/>
    </location>
</feature>
<evidence type="ECO:0000256" key="2">
    <source>
        <dbReference type="ARBA" id="ARBA00022692"/>
    </source>
</evidence>